<keyword evidence="2" id="KW-1185">Reference proteome</keyword>
<proteinExistence type="predicted"/>
<protein>
    <recommendedName>
        <fullName evidence="3">Secreted protein</fullName>
    </recommendedName>
</protein>
<reference evidence="1 2" key="1">
    <citation type="submission" date="2021-06" db="EMBL/GenBank/DDBJ databases">
        <title>Caerostris darwini draft genome.</title>
        <authorList>
            <person name="Kono N."/>
            <person name="Arakawa K."/>
        </authorList>
    </citation>
    <scope>NUCLEOTIDE SEQUENCE [LARGE SCALE GENOMIC DNA]</scope>
</reference>
<name>A0AAV4VVX4_9ARAC</name>
<accession>A0AAV4VVX4</accession>
<evidence type="ECO:0000313" key="1">
    <source>
        <dbReference type="EMBL" id="GIY74273.1"/>
    </source>
</evidence>
<dbReference type="EMBL" id="BPLQ01013725">
    <property type="protein sequence ID" value="GIY74273.1"/>
    <property type="molecule type" value="Genomic_DNA"/>
</dbReference>
<dbReference type="AlphaFoldDB" id="A0AAV4VVX4"/>
<evidence type="ECO:0000313" key="2">
    <source>
        <dbReference type="Proteomes" id="UP001054837"/>
    </source>
</evidence>
<gene>
    <name evidence="1" type="ORF">CDAR_541441</name>
</gene>
<sequence>MTGIRGRFCDFNTNSETVFLSLAVFVCAPSPSPSICCGHALIPGRQVRSFNGGVGGCERDCEMTFPQLRIGFIREDFYPFRSGEIANVSSLMWS</sequence>
<comment type="caution">
    <text evidence="1">The sequence shown here is derived from an EMBL/GenBank/DDBJ whole genome shotgun (WGS) entry which is preliminary data.</text>
</comment>
<evidence type="ECO:0008006" key="3">
    <source>
        <dbReference type="Google" id="ProtNLM"/>
    </source>
</evidence>
<organism evidence="1 2">
    <name type="scientific">Caerostris darwini</name>
    <dbReference type="NCBI Taxonomy" id="1538125"/>
    <lineage>
        <taxon>Eukaryota</taxon>
        <taxon>Metazoa</taxon>
        <taxon>Ecdysozoa</taxon>
        <taxon>Arthropoda</taxon>
        <taxon>Chelicerata</taxon>
        <taxon>Arachnida</taxon>
        <taxon>Araneae</taxon>
        <taxon>Araneomorphae</taxon>
        <taxon>Entelegynae</taxon>
        <taxon>Araneoidea</taxon>
        <taxon>Araneidae</taxon>
        <taxon>Caerostris</taxon>
    </lineage>
</organism>
<dbReference type="Proteomes" id="UP001054837">
    <property type="component" value="Unassembled WGS sequence"/>
</dbReference>